<sequence length="827" mass="92329">MKAAEIRALLAEPDIEQANRETVLFLNSQFPSRDDLEGLDVEFHDSRVSEAELLSSLASSSSMVEKLISETSSTAHLHLETAQNLSLLRHSLTDELVDLTDGLLSSISSEPGNPTLLEDIEALHRNLSDLQGVKGYAQVIKHVLELSESSIQQIESLPSSVSISTSSVTQFQTLQAFVATVANVCSSVEDGAGKQSLHLVNFLERVRDRTWIDIKRRVSTPLLNAGEQLQWPMSVDYAKASTDERTAFEHAFLRLLQLQRVSESIKAKTSDSLSEKDGIYPLEILVQPVALRFKYHFEGTRPTNRPDKPEWYFTHVLNVAHDHRSFMDHVIQHLLKSGGHNNVNAWREFTRLLLPLLTNKLRKTIPSLLPHPSLLAHTIYQALQFDAALQVEEFSLDGTLAKAKESWAGISDIVLGNKEWFDTWLDGERRFTESQYHDIIGASDAWKIANDGQTDEETSSGPDPTTTNSARRLKALIEQVTDRYSPLPSFLHRTRFLLSTQVPLLEQYLGRLAASLDAYETLSSALVRAVPGALGVSLGVKEDSSSVNVDTGRLTSGVEGVQRLCKALLSARFIEAAMEVWGEDLFFLELWTEINQKAPLRALAQANSTLPLSNGDDGSQNTIFETLINKYHKVCDRSQDIIVQQICAEVESNLKAHFSATASINPVSTEDDFTLSQTLLRPIAVLSAHLIHMRTLLPQQILTAVYRHVASRLAEHILQRQILYRGAFSPAEGKIIHAECDVWVQTCLEVLVQTFGGSRNRVEAPWLRLIEAGRLVGIDGEARNRVVDATFGAMNEEGWEDVMLEVMGSNELSREEVERILRRETIR</sequence>
<gene>
    <name evidence="2" type="ORF">D9757_006987</name>
</gene>
<dbReference type="OrthoDB" id="407410at2759"/>
<dbReference type="GO" id="GO:0060628">
    <property type="term" value="P:regulation of ER to Golgi vesicle-mediated transport"/>
    <property type="evidence" value="ECO:0007669"/>
    <property type="project" value="TreeGrafter"/>
</dbReference>
<dbReference type="Gene3D" id="1.20.58.670">
    <property type="entry name" value="Dsl1p vesicle tethering complex, Tip20p subunit, domain D"/>
    <property type="match status" value="1"/>
</dbReference>
<dbReference type="EMBL" id="JAACJN010000045">
    <property type="protein sequence ID" value="KAF5384043.1"/>
    <property type="molecule type" value="Genomic_DNA"/>
</dbReference>
<evidence type="ECO:0000313" key="3">
    <source>
        <dbReference type="Proteomes" id="UP000518752"/>
    </source>
</evidence>
<dbReference type="PANTHER" id="PTHR13520:SF0">
    <property type="entry name" value="RAD50-INTERACTING PROTEIN 1"/>
    <property type="match status" value="1"/>
</dbReference>
<dbReference type="Proteomes" id="UP000518752">
    <property type="component" value="Unassembled WGS sequence"/>
</dbReference>
<comment type="caution">
    <text evidence="2">The sequence shown here is derived from an EMBL/GenBank/DDBJ whole genome shotgun (WGS) entry which is preliminary data.</text>
</comment>
<dbReference type="Pfam" id="PF04437">
    <property type="entry name" value="RINT1_TIP1"/>
    <property type="match status" value="1"/>
</dbReference>
<accession>A0A8H5HIM5</accession>
<protein>
    <submittedName>
        <fullName evidence="2">Uncharacterized protein</fullName>
    </submittedName>
</protein>
<dbReference type="PROSITE" id="PS51386">
    <property type="entry name" value="RINT1_TIP20"/>
    <property type="match status" value="1"/>
</dbReference>
<evidence type="ECO:0000313" key="2">
    <source>
        <dbReference type="EMBL" id="KAF5384043.1"/>
    </source>
</evidence>
<name>A0A8H5HIM5_9AGAR</name>
<evidence type="ECO:0000256" key="1">
    <source>
        <dbReference type="SAM" id="MobiDB-lite"/>
    </source>
</evidence>
<dbReference type="Gene3D" id="1.20.58.1420">
    <property type="entry name" value="Dsl1p vesicle tethering complex, Tip20p subunit, domain B"/>
    <property type="match status" value="1"/>
</dbReference>
<feature type="compositionally biased region" description="Polar residues" evidence="1">
    <location>
        <begin position="459"/>
        <end position="469"/>
    </location>
</feature>
<feature type="region of interest" description="Disordered" evidence="1">
    <location>
        <begin position="450"/>
        <end position="469"/>
    </location>
</feature>
<dbReference type="AlphaFoldDB" id="A0A8H5HIM5"/>
<dbReference type="GO" id="GO:0070939">
    <property type="term" value="C:Dsl1/NZR complex"/>
    <property type="evidence" value="ECO:0007669"/>
    <property type="project" value="InterPro"/>
</dbReference>
<dbReference type="PANTHER" id="PTHR13520">
    <property type="entry name" value="RAD50-INTERACTING PROTEIN 1 RINT-1"/>
    <property type="match status" value="1"/>
</dbReference>
<dbReference type="InterPro" id="IPR042044">
    <property type="entry name" value="EXOC6PINT-1/Sec15/Tip20_C_dom2"/>
</dbReference>
<keyword evidence="3" id="KW-1185">Reference proteome</keyword>
<proteinExistence type="predicted"/>
<organism evidence="2 3">
    <name type="scientific">Collybiopsis confluens</name>
    <dbReference type="NCBI Taxonomy" id="2823264"/>
    <lineage>
        <taxon>Eukaryota</taxon>
        <taxon>Fungi</taxon>
        <taxon>Dikarya</taxon>
        <taxon>Basidiomycota</taxon>
        <taxon>Agaricomycotina</taxon>
        <taxon>Agaricomycetes</taxon>
        <taxon>Agaricomycetidae</taxon>
        <taxon>Agaricales</taxon>
        <taxon>Marasmiineae</taxon>
        <taxon>Omphalotaceae</taxon>
        <taxon>Collybiopsis</taxon>
    </lineage>
</organism>
<dbReference type="GO" id="GO:0006888">
    <property type="term" value="P:endoplasmic reticulum to Golgi vesicle-mediated transport"/>
    <property type="evidence" value="ECO:0007669"/>
    <property type="project" value="InterPro"/>
</dbReference>
<dbReference type="InterPro" id="IPR042042">
    <property type="entry name" value="Tip20p_domB"/>
</dbReference>
<reference evidence="2 3" key="1">
    <citation type="journal article" date="2020" name="ISME J.">
        <title>Uncovering the hidden diversity of litter-decomposition mechanisms in mushroom-forming fungi.</title>
        <authorList>
            <person name="Floudas D."/>
            <person name="Bentzer J."/>
            <person name="Ahren D."/>
            <person name="Johansson T."/>
            <person name="Persson P."/>
            <person name="Tunlid A."/>
        </authorList>
    </citation>
    <scope>NUCLEOTIDE SEQUENCE [LARGE SCALE GENOMIC DNA]</scope>
    <source>
        <strain evidence="2 3">CBS 406.79</strain>
    </source>
</reference>
<dbReference type="InterPro" id="IPR007528">
    <property type="entry name" value="RINT1_Tip20"/>
</dbReference>
<dbReference type="GO" id="GO:0006890">
    <property type="term" value="P:retrograde vesicle-mediated transport, Golgi to endoplasmic reticulum"/>
    <property type="evidence" value="ECO:0007669"/>
    <property type="project" value="InterPro"/>
</dbReference>